<dbReference type="InterPro" id="IPR013783">
    <property type="entry name" value="Ig-like_fold"/>
</dbReference>
<dbReference type="Gene3D" id="2.60.40.10">
    <property type="entry name" value="Immunoglobulins"/>
    <property type="match status" value="1"/>
</dbReference>
<dbReference type="InterPro" id="IPR011467">
    <property type="entry name" value="DUF1573"/>
</dbReference>
<name>A0ABZ1CDS4_9BACT</name>
<dbReference type="EMBL" id="CP139781">
    <property type="protein sequence ID" value="WRQ89832.1"/>
    <property type="molecule type" value="Genomic_DNA"/>
</dbReference>
<organism evidence="1 2">
    <name type="scientific">Actomonas aquatica</name>
    <dbReference type="NCBI Taxonomy" id="2866162"/>
    <lineage>
        <taxon>Bacteria</taxon>
        <taxon>Pseudomonadati</taxon>
        <taxon>Verrucomicrobiota</taxon>
        <taxon>Opitutia</taxon>
        <taxon>Opitutales</taxon>
        <taxon>Opitutaceae</taxon>
        <taxon>Actomonas</taxon>
    </lineage>
</organism>
<evidence type="ECO:0000313" key="1">
    <source>
        <dbReference type="EMBL" id="WRQ89832.1"/>
    </source>
</evidence>
<proteinExistence type="predicted"/>
<gene>
    <name evidence="1" type="ORF">K1X11_010485</name>
</gene>
<keyword evidence="2" id="KW-1185">Reference proteome</keyword>
<sequence length="230" mass="24790">MLDFGSILPRLLRIVGLLAVIPAFVCAEVQWSQPRQSVELPVGATEHVATYAFTNAGDQPATIIDVHVDCDCTTAAIHPLTYAHGESGELKLTLDTRGLEGEVERELLVKLRYGDGTSATVKNVALQLHASITPWFTFSPRVLFWSADETAAPRTLTVTLSATEHDDAQLVLGDIPADLNAELSATGPRTYQLTARPATPSDPGEWHLPLELHAADGSLLTTASVYVLVR</sequence>
<protein>
    <submittedName>
        <fullName evidence="1">DUF1573 domain-containing protein</fullName>
    </submittedName>
</protein>
<dbReference type="Pfam" id="PF07610">
    <property type="entry name" value="DUF1573"/>
    <property type="match status" value="1"/>
</dbReference>
<accession>A0ABZ1CDS4</accession>
<dbReference type="Proteomes" id="UP000738431">
    <property type="component" value="Chromosome"/>
</dbReference>
<dbReference type="RefSeq" id="WP_221032290.1">
    <property type="nucleotide sequence ID" value="NZ_CP139781.1"/>
</dbReference>
<evidence type="ECO:0000313" key="2">
    <source>
        <dbReference type="Proteomes" id="UP000738431"/>
    </source>
</evidence>
<reference evidence="1 2" key="1">
    <citation type="submission" date="2023-12" db="EMBL/GenBank/DDBJ databases">
        <title>Description of an unclassified Opitutus bacterium of Verrucomicrobiota.</title>
        <authorList>
            <person name="Zhang D.-F."/>
        </authorList>
    </citation>
    <scope>NUCLEOTIDE SEQUENCE [LARGE SCALE GENOMIC DNA]</scope>
    <source>
        <strain evidence="1 2">WL0086</strain>
    </source>
</reference>